<protein>
    <recommendedName>
        <fullName evidence="3">Cellulose synthase</fullName>
    </recommendedName>
</protein>
<sequence>MQSLIQIFKLDEVKKGIAKKTGNPYEIHTAQAALIDENGQIDTVGVLDIPPALREKVQPGLYAGSFAMKTNFQSGRIESVLTGLVPHVVRAAPPAPSTPAAKA</sequence>
<evidence type="ECO:0000313" key="2">
    <source>
        <dbReference type="Proteomes" id="UP000186609"/>
    </source>
</evidence>
<dbReference type="AlphaFoldDB" id="A0A1P8K3M5"/>
<dbReference type="KEGG" id="rhy:RD110_10270"/>
<accession>A0A1P8K3M5</accession>
<reference evidence="1 2" key="1">
    <citation type="submission" date="2017-01" db="EMBL/GenBank/DDBJ databases">
        <authorList>
            <person name="Mah S.A."/>
            <person name="Swanson W.J."/>
            <person name="Moy G.W."/>
            <person name="Vacquier V.D."/>
        </authorList>
    </citation>
    <scope>NUCLEOTIDE SEQUENCE [LARGE SCALE GENOMIC DNA]</scope>
    <source>
        <strain evidence="1 2">DCY110</strain>
    </source>
</reference>
<keyword evidence="2" id="KW-1185">Reference proteome</keyword>
<name>A0A1P8K3M5_9BURK</name>
<proteinExistence type="predicted"/>
<evidence type="ECO:0008006" key="3">
    <source>
        <dbReference type="Google" id="ProtNLM"/>
    </source>
</evidence>
<evidence type="ECO:0000313" key="1">
    <source>
        <dbReference type="EMBL" id="APW40610.1"/>
    </source>
</evidence>
<gene>
    <name evidence="1" type="ORF">RD110_10270</name>
</gene>
<dbReference type="EMBL" id="CP019236">
    <property type="protein sequence ID" value="APW40610.1"/>
    <property type="molecule type" value="Genomic_DNA"/>
</dbReference>
<dbReference type="Proteomes" id="UP000186609">
    <property type="component" value="Chromosome"/>
</dbReference>
<organism evidence="1 2">
    <name type="scientific">Rhodoferax koreensis</name>
    <dbReference type="NCBI Taxonomy" id="1842727"/>
    <lineage>
        <taxon>Bacteria</taxon>
        <taxon>Pseudomonadati</taxon>
        <taxon>Pseudomonadota</taxon>
        <taxon>Betaproteobacteria</taxon>
        <taxon>Burkholderiales</taxon>
        <taxon>Comamonadaceae</taxon>
        <taxon>Rhodoferax</taxon>
    </lineage>
</organism>